<feature type="transmembrane region" description="Helical" evidence="5">
    <location>
        <begin position="16"/>
        <end position="39"/>
    </location>
</feature>
<dbReference type="Pfam" id="PF07690">
    <property type="entry name" value="MFS_1"/>
    <property type="match status" value="1"/>
</dbReference>
<feature type="transmembrane region" description="Helical" evidence="5">
    <location>
        <begin position="333"/>
        <end position="349"/>
    </location>
</feature>
<gene>
    <name evidence="7" type="ORF">F4Y08_10650</name>
</gene>
<comment type="caution">
    <text evidence="7">The sequence shown here is derived from an EMBL/GenBank/DDBJ whole genome shotgun (WGS) entry which is preliminary data.</text>
</comment>
<evidence type="ECO:0000256" key="1">
    <source>
        <dbReference type="ARBA" id="ARBA00004651"/>
    </source>
</evidence>
<evidence type="ECO:0000256" key="3">
    <source>
        <dbReference type="ARBA" id="ARBA00022989"/>
    </source>
</evidence>
<dbReference type="PROSITE" id="PS50850">
    <property type="entry name" value="MFS"/>
    <property type="match status" value="1"/>
</dbReference>
<dbReference type="PANTHER" id="PTHR23121:SF9">
    <property type="entry name" value="SODIUM-DEPENDENT GLUCOSE TRANSPORTER 1"/>
    <property type="match status" value="1"/>
</dbReference>
<reference evidence="7" key="1">
    <citation type="submission" date="2019-09" db="EMBL/GenBank/DDBJ databases">
        <title>Characterisation of the sponge microbiome using genome-centric metagenomics.</title>
        <authorList>
            <person name="Engelberts J.P."/>
            <person name="Robbins S.J."/>
            <person name="De Goeij J.M."/>
            <person name="Aranda M."/>
            <person name="Bell S.C."/>
            <person name="Webster N.S."/>
        </authorList>
    </citation>
    <scope>NUCLEOTIDE SEQUENCE</scope>
    <source>
        <strain evidence="7">SB0662_bin_9</strain>
    </source>
</reference>
<sequence>MLTRLGLTPYSFRATAAYYLSFIGLGVISASIGPALPFLSAQVQVTVAEASSLVVAKSAGFMLGSFLMGRLADRVRAHGLLQVCLLLSAGCTLAIPSLSDFAALLACLFLLGTFVGGVDVGGNIVIVWVFREKFAPFLTGLHFIWGIGALASPLIIVTFVELTGDLRLSYTIITGVLLVMSLLFVRLPSPEPIRDREEAQYPIPPRPMFMMVTMLFLAGTIELVVATWILTYVLELGLADKITGGYLNSSFFLGIIGARLVSIFLVRRFSISQVLYGSLITIAAGCLLPLIMPTSLAVLWVAVVLAGIGVASLFPFCLNLAPTYLPPEGRVTSWMYAGASLGFLVMPWITGQLFESVGPHIIWHFALGGALLKLGLLYALEKMPRYVLPGLKAGAAA</sequence>
<dbReference type="EMBL" id="VXPY01000077">
    <property type="protein sequence ID" value="MYD90776.1"/>
    <property type="molecule type" value="Genomic_DNA"/>
</dbReference>
<evidence type="ECO:0000256" key="5">
    <source>
        <dbReference type="SAM" id="Phobius"/>
    </source>
</evidence>
<dbReference type="PANTHER" id="PTHR23121">
    <property type="entry name" value="SODIUM-DEPENDENT GLUCOSE TRANSPORTER 1"/>
    <property type="match status" value="1"/>
</dbReference>
<feature type="transmembrane region" description="Helical" evidence="5">
    <location>
        <begin position="101"/>
        <end position="130"/>
    </location>
</feature>
<feature type="transmembrane region" description="Helical" evidence="5">
    <location>
        <begin position="246"/>
        <end position="266"/>
    </location>
</feature>
<dbReference type="InterPro" id="IPR011701">
    <property type="entry name" value="MFS"/>
</dbReference>
<keyword evidence="4 5" id="KW-0472">Membrane</keyword>
<name>A0A6B1DUV2_9CHLR</name>
<organism evidence="7">
    <name type="scientific">Caldilineaceae bacterium SB0662_bin_9</name>
    <dbReference type="NCBI Taxonomy" id="2605258"/>
    <lineage>
        <taxon>Bacteria</taxon>
        <taxon>Bacillati</taxon>
        <taxon>Chloroflexota</taxon>
        <taxon>Caldilineae</taxon>
        <taxon>Caldilineales</taxon>
        <taxon>Caldilineaceae</taxon>
    </lineage>
</organism>
<protein>
    <submittedName>
        <fullName evidence="7">MFS transporter</fullName>
    </submittedName>
</protein>
<evidence type="ECO:0000256" key="2">
    <source>
        <dbReference type="ARBA" id="ARBA00022692"/>
    </source>
</evidence>
<feature type="domain" description="Major facilitator superfamily (MFS) profile" evidence="6">
    <location>
        <begin position="10"/>
        <end position="387"/>
    </location>
</feature>
<comment type="subcellular location">
    <subcellularLocation>
        <location evidence="1">Cell membrane</location>
        <topology evidence="1">Multi-pass membrane protein</topology>
    </subcellularLocation>
</comment>
<dbReference type="SUPFAM" id="SSF103473">
    <property type="entry name" value="MFS general substrate transporter"/>
    <property type="match status" value="1"/>
</dbReference>
<evidence type="ECO:0000259" key="6">
    <source>
        <dbReference type="PROSITE" id="PS50850"/>
    </source>
</evidence>
<keyword evidence="2 5" id="KW-0812">Transmembrane</keyword>
<feature type="transmembrane region" description="Helical" evidence="5">
    <location>
        <begin position="168"/>
        <end position="187"/>
    </location>
</feature>
<feature type="transmembrane region" description="Helical" evidence="5">
    <location>
        <begin position="273"/>
        <end position="292"/>
    </location>
</feature>
<dbReference type="Gene3D" id="1.20.1250.20">
    <property type="entry name" value="MFS general substrate transporter like domains"/>
    <property type="match status" value="2"/>
</dbReference>
<feature type="transmembrane region" description="Helical" evidence="5">
    <location>
        <begin position="79"/>
        <end position="95"/>
    </location>
</feature>
<dbReference type="InterPro" id="IPR020846">
    <property type="entry name" value="MFS_dom"/>
</dbReference>
<dbReference type="AlphaFoldDB" id="A0A6B1DUV2"/>
<evidence type="ECO:0000256" key="4">
    <source>
        <dbReference type="ARBA" id="ARBA00023136"/>
    </source>
</evidence>
<feature type="transmembrane region" description="Helical" evidence="5">
    <location>
        <begin position="208"/>
        <end position="234"/>
    </location>
</feature>
<proteinExistence type="predicted"/>
<evidence type="ECO:0000313" key="7">
    <source>
        <dbReference type="EMBL" id="MYD90776.1"/>
    </source>
</evidence>
<dbReference type="GO" id="GO:0005886">
    <property type="term" value="C:plasma membrane"/>
    <property type="evidence" value="ECO:0007669"/>
    <property type="project" value="UniProtKB-SubCell"/>
</dbReference>
<accession>A0A6B1DUV2</accession>
<feature type="transmembrane region" description="Helical" evidence="5">
    <location>
        <begin position="298"/>
        <end position="321"/>
    </location>
</feature>
<keyword evidence="3 5" id="KW-1133">Transmembrane helix</keyword>
<feature type="transmembrane region" description="Helical" evidence="5">
    <location>
        <begin position="45"/>
        <end position="67"/>
    </location>
</feature>
<dbReference type="InterPro" id="IPR036259">
    <property type="entry name" value="MFS_trans_sf"/>
</dbReference>
<feature type="transmembrane region" description="Helical" evidence="5">
    <location>
        <begin position="142"/>
        <end position="162"/>
    </location>
</feature>
<feature type="transmembrane region" description="Helical" evidence="5">
    <location>
        <begin position="361"/>
        <end position="380"/>
    </location>
</feature>
<dbReference type="GO" id="GO:0022857">
    <property type="term" value="F:transmembrane transporter activity"/>
    <property type="evidence" value="ECO:0007669"/>
    <property type="project" value="InterPro"/>
</dbReference>